<dbReference type="InterPro" id="IPR019557">
    <property type="entry name" value="AminoTfrase-like_pln_mobile"/>
</dbReference>
<evidence type="ECO:0000259" key="1">
    <source>
        <dbReference type="Pfam" id="PF10536"/>
    </source>
</evidence>
<keyword evidence="3" id="KW-1185">Reference proteome</keyword>
<reference evidence="2 3" key="1">
    <citation type="journal article" date="2021" name="bioRxiv">
        <title>The Gossypium anomalum genome as a resource for cotton improvement and evolutionary analysis of hybrid incompatibility.</title>
        <authorList>
            <person name="Grover C.E."/>
            <person name="Yuan D."/>
            <person name="Arick M.A."/>
            <person name="Miller E.R."/>
            <person name="Hu G."/>
            <person name="Peterson D.G."/>
            <person name="Wendel J.F."/>
            <person name="Udall J.A."/>
        </authorList>
    </citation>
    <scope>NUCLEOTIDE SEQUENCE [LARGE SCALE GENOMIC DNA]</scope>
    <source>
        <strain evidence="2">JFW-Udall</strain>
        <tissue evidence="2">Leaf</tissue>
    </source>
</reference>
<dbReference type="Proteomes" id="UP000701853">
    <property type="component" value="Chromosome 13"/>
</dbReference>
<evidence type="ECO:0000313" key="3">
    <source>
        <dbReference type="Proteomes" id="UP000701853"/>
    </source>
</evidence>
<proteinExistence type="predicted"/>
<sequence length="129" mass="15130">MIYGARIDMNCLKRNFSGLDADSIEVQREQHTQAYVFMIIGGLLMPNKSRNLVHLRWLLKLVDFREEGKLSWGSAVLNNRYEFLLTHEAIIALKLACDLEYMPWFRVYGKSYLLVEEARGRQLHTRRAP</sequence>
<accession>A0A8J6CFQ1</accession>
<gene>
    <name evidence="2" type="ORF">CXB51_035459</name>
</gene>
<organism evidence="2 3">
    <name type="scientific">Gossypium anomalum</name>
    <dbReference type="NCBI Taxonomy" id="47600"/>
    <lineage>
        <taxon>Eukaryota</taxon>
        <taxon>Viridiplantae</taxon>
        <taxon>Streptophyta</taxon>
        <taxon>Embryophyta</taxon>
        <taxon>Tracheophyta</taxon>
        <taxon>Spermatophyta</taxon>
        <taxon>Magnoliopsida</taxon>
        <taxon>eudicotyledons</taxon>
        <taxon>Gunneridae</taxon>
        <taxon>Pentapetalae</taxon>
        <taxon>rosids</taxon>
        <taxon>malvids</taxon>
        <taxon>Malvales</taxon>
        <taxon>Malvaceae</taxon>
        <taxon>Malvoideae</taxon>
        <taxon>Gossypium</taxon>
    </lineage>
</organism>
<protein>
    <recommendedName>
        <fullName evidence="1">Aminotransferase-like plant mobile domain-containing protein</fullName>
    </recommendedName>
</protein>
<dbReference type="AlphaFoldDB" id="A0A8J6CFQ1"/>
<dbReference type="OrthoDB" id="1000528at2759"/>
<dbReference type="Pfam" id="PF10536">
    <property type="entry name" value="PMD"/>
    <property type="match status" value="1"/>
</dbReference>
<dbReference type="EMBL" id="JAHUZN010000013">
    <property type="protein sequence ID" value="KAG8473347.1"/>
    <property type="molecule type" value="Genomic_DNA"/>
</dbReference>
<feature type="domain" description="Aminotransferase-like plant mobile" evidence="1">
    <location>
        <begin position="8"/>
        <end position="84"/>
    </location>
</feature>
<evidence type="ECO:0000313" key="2">
    <source>
        <dbReference type="EMBL" id="KAG8473347.1"/>
    </source>
</evidence>
<name>A0A8J6CFQ1_9ROSI</name>
<comment type="caution">
    <text evidence="2">The sequence shown here is derived from an EMBL/GenBank/DDBJ whole genome shotgun (WGS) entry which is preliminary data.</text>
</comment>